<reference evidence="3" key="1">
    <citation type="submission" date="2023-01" db="EMBL/GenBank/DDBJ databases">
        <title>Metagenome sequencing of chrysophaentin producing Chrysophaeum taylorii.</title>
        <authorList>
            <person name="Davison J."/>
            <person name="Bewley C."/>
        </authorList>
    </citation>
    <scope>NUCLEOTIDE SEQUENCE</scope>
    <source>
        <strain evidence="3">NIES-1699</strain>
    </source>
</reference>
<accession>A0AAD7XLL0</accession>
<protein>
    <recommendedName>
        <fullName evidence="2">SprT-like domain-containing protein</fullName>
    </recommendedName>
</protein>
<dbReference type="PANTHER" id="PTHR23099:SF0">
    <property type="entry name" value="GERM CELL NUCLEAR ACIDIC PROTEIN"/>
    <property type="match status" value="1"/>
</dbReference>
<dbReference type="GO" id="GO:0006950">
    <property type="term" value="P:response to stress"/>
    <property type="evidence" value="ECO:0007669"/>
    <property type="project" value="UniProtKB-ARBA"/>
</dbReference>
<feature type="compositionally biased region" description="Acidic residues" evidence="1">
    <location>
        <begin position="70"/>
        <end position="106"/>
    </location>
</feature>
<name>A0AAD7XLL0_9STRA</name>
<dbReference type="GO" id="GO:0005634">
    <property type="term" value="C:nucleus"/>
    <property type="evidence" value="ECO:0007669"/>
    <property type="project" value="TreeGrafter"/>
</dbReference>
<gene>
    <name evidence="3" type="ORF">CTAYLR_001559</name>
</gene>
<proteinExistence type="predicted"/>
<evidence type="ECO:0000256" key="1">
    <source>
        <dbReference type="SAM" id="MobiDB-lite"/>
    </source>
</evidence>
<dbReference type="SMART" id="SM00731">
    <property type="entry name" value="SprT"/>
    <property type="match status" value="1"/>
</dbReference>
<dbReference type="AlphaFoldDB" id="A0AAD7XLL0"/>
<feature type="compositionally biased region" description="Basic residues" evidence="1">
    <location>
        <begin position="22"/>
        <end position="32"/>
    </location>
</feature>
<dbReference type="Proteomes" id="UP001230188">
    <property type="component" value="Unassembled WGS sequence"/>
</dbReference>
<comment type="caution">
    <text evidence="3">The sequence shown here is derived from an EMBL/GenBank/DDBJ whole genome shotgun (WGS) entry which is preliminary data.</text>
</comment>
<feature type="compositionally biased region" description="Basic and acidic residues" evidence="1">
    <location>
        <begin position="43"/>
        <end position="61"/>
    </location>
</feature>
<evidence type="ECO:0000313" key="3">
    <source>
        <dbReference type="EMBL" id="KAJ8602959.1"/>
    </source>
</evidence>
<feature type="region of interest" description="Disordered" evidence="1">
    <location>
        <begin position="1"/>
        <end position="106"/>
    </location>
</feature>
<evidence type="ECO:0000259" key="2">
    <source>
        <dbReference type="SMART" id="SM00731"/>
    </source>
</evidence>
<organism evidence="3 4">
    <name type="scientific">Chrysophaeum taylorii</name>
    <dbReference type="NCBI Taxonomy" id="2483200"/>
    <lineage>
        <taxon>Eukaryota</taxon>
        <taxon>Sar</taxon>
        <taxon>Stramenopiles</taxon>
        <taxon>Ochrophyta</taxon>
        <taxon>Pelagophyceae</taxon>
        <taxon>Pelagomonadales</taxon>
        <taxon>Pelagomonadaceae</taxon>
        <taxon>Chrysophaeum</taxon>
    </lineage>
</organism>
<dbReference type="Pfam" id="PF10263">
    <property type="entry name" value="SprT-like"/>
    <property type="match status" value="1"/>
</dbReference>
<dbReference type="PANTHER" id="PTHR23099">
    <property type="entry name" value="TRANSCRIPTIONAL REGULATOR"/>
    <property type="match status" value="1"/>
</dbReference>
<evidence type="ECO:0000313" key="4">
    <source>
        <dbReference type="Proteomes" id="UP001230188"/>
    </source>
</evidence>
<dbReference type="EMBL" id="JAQMWT010000362">
    <property type="protein sequence ID" value="KAJ8602959.1"/>
    <property type="molecule type" value="Genomic_DNA"/>
</dbReference>
<sequence length="278" mass="31392">MGRLKHRLTPSDVAASLEHLHVTPRRTPRTPKPRPTPVSARRGGLDGDAWRSAVEHTKTPESKPSPDVLVIDDEDDDDLDDDQLIDDEDEESVANDEEEEEEETVDLEVPTPRRAAVKFAARRDAALADAFERMNRDIFDNQLLDVECSWSKRLRTTAGITRLRRRGKDRTAVVELATHVVDSDPKLDATLAHELCHAAAWVIDNVARPAHGRVFKAWARRVTQVYPHVLVTTTHRYKIAFKFKWQCSDPDCSYSIGRHSNSIDIAKHKMTGGPTTVR</sequence>
<feature type="domain" description="SprT-like" evidence="2">
    <location>
        <begin position="125"/>
        <end position="271"/>
    </location>
</feature>
<keyword evidence="4" id="KW-1185">Reference proteome</keyword>
<dbReference type="InterPro" id="IPR006640">
    <property type="entry name" value="SprT-like_domain"/>
</dbReference>